<comment type="similarity">
    <text evidence="2 8">Belongs to the DHHC palmitoyltransferase family.</text>
</comment>
<dbReference type="GO" id="GO:0012505">
    <property type="term" value="C:endomembrane system"/>
    <property type="evidence" value="ECO:0007669"/>
    <property type="project" value="UniProtKB-SubCell"/>
</dbReference>
<keyword evidence="6 8" id="KW-0472">Membrane</keyword>
<dbReference type="InterPro" id="IPR039859">
    <property type="entry name" value="PFA4/ZDH16/20/ERF2-like"/>
</dbReference>
<dbReference type="InterPro" id="IPR001594">
    <property type="entry name" value="Palmitoyltrfase_DHHC"/>
</dbReference>
<comment type="catalytic activity">
    <reaction evidence="8">
        <text>L-cysteinyl-[protein] + hexadecanoyl-CoA = S-hexadecanoyl-L-cysteinyl-[protein] + CoA</text>
        <dbReference type="Rhea" id="RHEA:36683"/>
        <dbReference type="Rhea" id="RHEA-COMP:10131"/>
        <dbReference type="Rhea" id="RHEA-COMP:11032"/>
        <dbReference type="ChEBI" id="CHEBI:29950"/>
        <dbReference type="ChEBI" id="CHEBI:57287"/>
        <dbReference type="ChEBI" id="CHEBI:57379"/>
        <dbReference type="ChEBI" id="CHEBI:74151"/>
        <dbReference type="EC" id="2.3.1.225"/>
    </reaction>
</comment>
<dbReference type="PROSITE" id="PS50216">
    <property type="entry name" value="DHHC"/>
    <property type="match status" value="1"/>
</dbReference>
<keyword evidence="4 8" id="KW-0812">Transmembrane</keyword>
<reference evidence="10 11" key="1">
    <citation type="submission" date="2018-04" db="EMBL/GenBank/DDBJ databases">
        <authorList>
            <person name="Vogel A."/>
        </authorList>
    </citation>
    <scope>NUCLEOTIDE SEQUENCE [LARGE SCALE GENOMIC DNA]</scope>
</reference>
<gene>
    <name evidence="10" type="ORF">CCAM_LOCUS25412</name>
</gene>
<evidence type="ECO:0000313" key="10">
    <source>
        <dbReference type="EMBL" id="VFQ83636.1"/>
    </source>
</evidence>
<feature type="transmembrane region" description="Helical" evidence="8">
    <location>
        <begin position="7"/>
        <end position="30"/>
    </location>
</feature>
<dbReference type="Pfam" id="PF01529">
    <property type="entry name" value="DHHC"/>
    <property type="match status" value="1"/>
</dbReference>
<keyword evidence="3 8" id="KW-0808">Transferase</keyword>
<name>A0A484M6H8_9ASTE</name>
<protein>
    <recommendedName>
        <fullName evidence="8">S-acyltransferase</fullName>
        <ecNumber evidence="8">2.3.1.225</ecNumber>
    </recommendedName>
    <alternativeName>
        <fullName evidence="8">Palmitoyltransferase</fullName>
    </alternativeName>
</protein>
<feature type="domain" description="Palmitoyltransferase DHHC" evidence="9">
    <location>
        <begin position="94"/>
        <end position="218"/>
    </location>
</feature>
<sequence length="280" mass="31515">MKLRRFLSIPILSVLMLMGVLYYVTVFIFIEDWLSLRSSAGSLNALLFTFLASLSLFSYIVCVLKDPGGVPSSYVPDVEESQPSGYESGKTGIQARKCDKCLVYKPPRAHHCRICGICILRMDHHCLWINNCVGHRNYKPFVLLVFYSTITTTYSSIMLISSMVDKDWTSVDVSGWSPLRMFYVSSGVMIVGLTVTLGSLLAWHIYLTSHNLTTIEYREASRAAWLARKSGVAYRHAFDVGTHRNIILVLGPNMLKWLCPTATNHVKGGLHFPTSRHDNL</sequence>
<keyword evidence="11" id="KW-1185">Reference proteome</keyword>
<dbReference type="EC" id="2.3.1.225" evidence="8"/>
<dbReference type="Proteomes" id="UP000595140">
    <property type="component" value="Unassembled WGS sequence"/>
</dbReference>
<comment type="domain">
    <text evidence="8">The DHHC domain is required for palmitoyltransferase activity.</text>
</comment>
<evidence type="ECO:0000256" key="4">
    <source>
        <dbReference type="ARBA" id="ARBA00022692"/>
    </source>
</evidence>
<evidence type="ECO:0000256" key="5">
    <source>
        <dbReference type="ARBA" id="ARBA00022989"/>
    </source>
</evidence>
<feature type="transmembrane region" description="Helical" evidence="8">
    <location>
        <begin position="181"/>
        <end position="203"/>
    </location>
</feature>
<proteinExistence type="inferred from homology"/>
<feature type="transmembrane region" description="Helical" evidence="8">
    <location>
        <begin position="141"/>
        <end position="161"/>
    </location>
</feature>
<dbReference type="AlphaFoldDB" id="A0A484M6H8"/>
<dbReference type="OrthoDB" id="331948at2759"/>
<dbReference type="GO" id="GO:0019706">
    <property type="term" value="F:protein-cysteine S-palmitoyltransferase activity"/>
    <property type="evidence" value="ECO:0007669"/>
    <property type="project" value="UniProtKB-EC"/>
</dbReference>
<feature type="transmembrane region" description="Helical" evidence="8">
    <location>
        <begin position="42"/>
        <end position="64"/>
    </location>
</feature>
<accession>A0A484M6H8</accession>
<evidence type="ECO:0000256" key="2">
    <source>
        <dbReference type="ARBA" id="ARBA00008574"/>
    </source>
</evidence>
<comment type="subcellular location">
    <subcellularLocation>
        <location evidence="1">Endomembrane system</location>
        <topology evidence="1">Multi-pass membrane protein</topology>
    </subcellularLocation>
</comment>
<evidence type="ECO:0000256" key="1">
    <source>
        <dbReference type="ARBA" id="ARBA00004127"/>
    </source>
</evidence>
<dbReference type="EMBL" id="OOIL02002583">
    <property type="protein sequence ID" value="VFQ83636.1"/>
    <property type="molecule type" value="Genomic_DNA"/>
</dbReference>
<organism evidence="10 11">
    <name type="scientific">Cuscuta campestris</name>
    <dbReference type="NCBI Taxonomy" id="132261"/>
    <lineage>
        <taxon>Eukaryota</taxon>
        <taxon>Viridiplantae</taxon>
        <taxon>Streptophyta</taxon>
        <taxon>Embryophyta</taxon>
        <taxon>Tracheophyta</taxon>
        <taxon>Spermatophyta</taxon>
        <taxon>Magnoliopsida</taxon>
        <taxon>eudicotyledons</taxon>
        <taxon>Gunneridae</taxon>
        <taxon>Pentapetalae</taxon>
        <taxon>asterids</taxon>
        <taxon>lamiids</taxon>
        <taxon>Solanales</taxon>
        <taxon>Convolvulaceae</taxon>
        <taxon>Cuscuteae</taxon>
        <taxon>Cuscuta</taxon>
        <taxon>Cuscuta subgen. Grammica</taxon>
        <taxon>Cuscuta sect. Cleistogrammica</taxon>
    </lineage>
</organism>
<keyword evidence="7 8" id="KW-0012">Acyltransferase</keyword>
<evidence type="ECO:0000259" key="9">
    <source>
        <dbReference type="Pfam" id="PF01529"/>
    </source>
</evidence>
<evidence type="ECO:0000256" key="7">
    <source>
        <dbReference type="ARBA" id="ARBA00023315"/>
    </source>
</evidence>
<keyword evidence="5 8" id="KW-1133">Transmembrane helix</keyword>
<evidence type="ECO:0000313" key="11">
    <source>
        <dbReference type="Proteomes" id="UP000595140"/>
    </source>
</evidence>
<evidence type="ECO:0000256" key="8">
    <source>
        <dbReference type="RuleBase" id="RU079119"/>
    </source>
</evidence>
<dbReference type="PANTHER" id="PTHR12246">
    <property type="entry name" value="PALMITOYLTRANSFERASE ZDHHC16"/>
    <property type="match status" value="1"/>
</dbReference>
<evidence type="ECO:0000256" key="6">
    <source>
        <dbReference type="ARBA" id="ARBA00023136"/>
    </source>
</evidence>
<evidence type="ECO:0000256" key="3">
    <source>
        <dbReference type="ARBA" id="ARBA00022679"/>
    </source>
</evidence>